<sequence>MGSLDGRVVVVTGAGRGIGRAYSQFLAEEGARVVLTDLPGDDGGLGAAGEVAEEIRAAGQEAVAVSADVTEWNSGKLLVETAVNNFGGLDAVVNNAGILRDQFLVNMTEEDWDLAIRVNLRGTFVPTRWAARYWRDQSKAGTPRAGALVHTSSSSGLFGNAGQANYVAAKAGIGMFSQVCAKELGRYGVRSNVIVPAARTRLTEAVPSVAELMARPDEDGAFDTYDPRNVAPVTGYLVSAGCELTGQTLYVRGGLVSSIEPWKHAAEISREARWTIGELATELPALVATDEKV</sequence>
<dbReference type="InterPro" id="IPR036291">
    <property type="entry name" value="NAD(P)-bd_dom_sf"/>
</dbReference>
<dbReference type="Proteomes" id="UP000239290">
    <property type="component" value="Unassembled WGS sequence"/>
</dbReference>
<dbReference type="PANTHER" id="PTHR45024:SF2">
    <property type="entry name" value="SCP2 DOMAIN-CONTAINING PROTEIN"/>
    <property type="match status" value="1"/>
</dbReference>
<evidence type="ECO:0000256" key="1">
    <source>
        <dbReference type="ARBA" id="ARBA00006484"/>
    </source>
</evidence>
<dbReference type="SUPFAM" id="SSF51735">
    <property type="entry name" value="NAD(P)-binding Rossmann-fold domains"/>
    <property type="match status" value="1"/>
</dbReference>
<dbReference type="EMBL" id="PUIO01000033">
    <property type="protein sequence ID" value="PQP21992.1"/>
    <property type="molecule type" value="Genomic_DNA"/>
</dbReference>
<proteinExistence type="inferred from homology"/>
<dbReference type="PRINTS" id="PR00080">
    <property type="entry name" value="SDRFAMILY"/>
</dbReference>
<organism evidence="5 6">
    <name type="scientific">Rhodococcus opacus</name>
    <name type="common">Nocardia opaca</name>
    <dbReference type="NCBI Taxonomy" id="37919"/>
    <lineage>
        <taxon>Bacteria</taxon>
        <taxon>Bacillati</taxon>
        <taxon>Actinomycetota</taxon>
        <taxon>Actinomycetes</taxon>
        <taxon>Mycobacteriales</taxon>
        <taxon>Nocardiaceae</taxon>
        <taxon>Rhodococcus</taxon>
    </lineage>
</organism>
<dbReference type="InterPro" id="IPR002347">
    <property type="entry name" value="SDR_fam"/>
</dbReference>
<comment type="caution">
    <text evidence="5">The sequence shown here is derived from an EMBL/GenBank/DDBJ whole genome shotgun (WGS) entry which is preliminary data.</text>
</comment>
<dbReference type="GO" id="GO:0016491">
    <property type="term" value="F:oxidoreductase activity"/>
    <property type="evidence" value="ECO:0007669"/>
    <property type="project" value="UniProtKB-KW"/>
</dbReference>
<evidence type="ECO:0000313" key="6">
    <source>
        <dbReference type="Proteomes" id="UP000239290"/>
    </source>
</evidence>
<dbReference type="PANTHER" id="PTHR45024">
    <property type="entry name" value="DEHYDROGENASES, SHORT CHAIN"/>
    <property type="match status" value="1"/>
</dbReference>
<evidence type="ECO:0000256" key="3">
    <source>
        <dbReference type="RuleBase" id="RU000363"/>
    </source>
</evidence>
<dbReference type="SMART" id="SM00822">
    <property type="entry name" value="PKS_KR"/>
    <property type="match status" value="1"/>
</dbReference>
<dbReference type="Pfam" id="PF00106">
    <property type="entry name" value="adh_short"/>
    <property type="match status" value="1"/>
</dbReference>
<dbReference type="InterPro" id="IPR057326">
    <property type="entry name" value="KR_dom"/>
</dbReference>
<dbReference type="RefSeq" id="WP_105418453.1">
    <property type="nucleotide sequence ID" value="NZ_PUIO01000033.1"/>
</dbReference>
<dbReference type="PRINTS" id="PR00081">
    <property type="entry name" value="GDHRDH"/>
</dbReference>
<evidence type="ECO:0000256" key="2">
    <source>
        <dbReference type="ARBA" id="ARBA00023002"/>
    </source>
</evidence>
<name>A0A2S8J636_RHOOP</name>
<dbReference type="AlphaFoldDB" id="A0A2S8J636"/>
<comment type="similarity">
    <text evidence="1 3">Belongs to the short-chain dehydrogenases/reductases (SDR) family.</text>
</comment>
<dbReference type="InterPro" id="IPR051687">
    <property type="entry name" value="Peroxisomal_Beta-Oxidation"/>
</dbReference>
<keyword evidence="2" id="KW-0560">Oxidoreductase</keyword>
<dbReference type="Gene3D" id="3.40.50.720">
    <property type="entry name" value="NAD(P)-binding Rossmann-like Domain"/>
    <property type="match status" value="1"/>
</dbReference>
<gene>
    <name evidence="5" type="ORF">C5613_24960</name>
</gene>
<accession>A0A2S8J636</accession>
<reference evidence="6" key="1">
    <citation type="submission" date="2018-02" db="EMBL/GenBank/DDBJ databases">
        <title>Draft genome sequencing of Rhodococcus opacus KU647198.</title>
        <authorList>
            <person name="Zheng B.-X."/>
        </authorList>
    </citation>
    <scope>NUCLEOTIDE SEQUENCE [LARGE SCALE GENOMIC DNA]</scope>
    <source>
        <strain evidence="6">04-OD7</strain>
    </source>
</reference>
<evidence type="ECO:0000259" key="4">
    <source>
        <dbReference type="SMART" id="SM00822"/>
    </source>
</evidence>
<feature type="domain" description="Ketoreductase" evidence="4">
    <location>
        <begin position="7"/>
        <end position="200"/>
    </location>
</feature>
<protein>
    <submittedName>
        <fullName evidence="5">Short-chain dehydrogenase</fullName>
    </submittedName>
</protein>
<evidence type="ECO:0000313" key="5">
    <source>
        <dbReference type="EMBL" id="PQP21992.1"/>
    </source>
</evidence>